<evidence type="ECO:0000256" key="1">
    <source>
        <dbReference type="ARBA" id="ARBA00004496"/>
    </source>
</evidence>
<evidence type="ECO:0000256" key="10">
    <source>
        <dbReference type="ARBA" id="ARBA00022984"/>
    </source>
</evidence>
<evidence type="ECO:0000256" key="4">
    <source>
        <dbReference type="ARBA" id="ARBA00022490"/>
    </source>
</evidence>
<dbReference type="InterPro" id="IPR036615">
    <property type="entry name" value="Mur_ligase_C_dom_sf"/>
</dbReference>
<dbReference type="SUPFAM" id="SSF53623">
    <property type="entry name" value="MurD-like peptide ligases, catalytic domain"/>
    <property type="match status" value="1"/>
</dbReference>
<dbReference type="EC" id="6.3.2.8" evidence="3 14"/>
<dbReference type="GO" id="GO:0005524">
    <property type="term" value="F:ATP binding"/>
    <property type="evidence" value="ECO:0007669"/>
    <property type="project" value="UniProtKB-KW"/>
</dbReference>
<dbReference type="InterPro" id="IPR050061">
    <property type="entry name" value="MurCDEF_pg_biosynth"/>
</dbReference>
<dbReference type="Gene3D" id="3.40.50.720">
    <property type="entry name" value="NAD(P)-binding Rossmann-like Domain"/>
    <property type="match status" value="1"/>
</dbReference>
<comment type="caution">
    <text evidence="18">The sequence shown here is derived from an EMBL/GenBank/DDBJ whole genome shotgun (WGS) entry which is preliminary data.</text>
</comment>
<keyword evidence="6" id="KW-0132">Cell division</keyword>
<dbReference type="Proteomes" id="UP000229401">
    <property type="component" value="Unassembled WGS sequence"/>
</dbReference>
<dbReference type="AlphaFoldDB" id="A0A2M7QHI1"/>
<sequence length="479" mass="54479">MKNLLQYNTYYLLGIKGVAMTNIALILQKMGKKINGYDSKDTFITDLVLQKNNISYVTELPIFSQDKLSDVYVYSGAHNGSENPILKDAVNKGKIIVSQAELIEEIRKLFTISVGICGCHGKTTTSSLLAYSLTKLKVKPSYIIGTSTFQDLDGGDYNKNSQYFIFEADEYGLQPPRDMRPKLLMYHPKYIICNNIDFDHPDVYRNINDIKKTFLAFFAQHNLFLCSDDLHIQSLLSKLNRNQYKTFGFSDNSDLQLTIVNSNEFYTTFTASYNKKNLGVFSIPLFGNKNISNTGGVILALLEFGFSIYQIKKVIKNFSSVKRRFEFVYKKNGILLYDDYAHHPAEINATIQAIRMRFKDKRIVIIFQPHTFSRTESLKTPIVQALSNADIAYVSPIFPSAREEAKNFKINSDVLNKEVKLLGLSNVNICNTKKEIIEKLAHQLRLGDIVITMGAGDIYKLKDDIIEVINVNEKQTNNN</sequence>
<evidence type="ECO:0000256" key="14">
    <source>
        <dbReference type="NCBIfam" id="TIGR01082"/>
    </source>
</evidence>
<comment type="subcellular location">
    <subcellularLocation>
        <location evidence="1">Cytoplasm</location>
    </subcellularLocation>
</comment>
<dbReference type="Gene3D" id="3.90.190.20">
    <property type="entry name" value="Mur ligase, C-terminal domain"/>
    <property type="match status" value="1"/>
</dbReference>
<proteinExistence type="predicted"/>
<dbReference type="InterPro" id="IPR036565">
    <property type="entry name" value="Mur-like_cat_sf"/>
</dbReference>
<dbReference type="GO" id="GO:0009252">
    <property type="term" value="P:peptidoglycan biosynthetic process"/>
    <property type="evidence" value="ECO:0007669"/>
    <property type="project" value="UniProtKB-UniRule"/>
</dbReference>
<keyword evidence="5 18" id="KW-0436">Ligase</keyword>
<evidence type="ECO:0000256" key="5">
    <source>
        <dbReference type="ARBA" id="ARBA00022598"/>
    </source>
</evidence>
<keyword evidence="9" id="KW-0133">Cell shape</keyword>
<keyword evidence="11" id="KW-0131">Cell cycle</keyword>
<keyword evidence="12" id="KW-0961">Cell wall biogenesis/degradation</keyword>
<evidence type="ECO:0000259" key="15">
    <source>
        <dbReference type="Pfam" id="PF01225"/>
    </source>
</evidence>
<evidence type="ECO:0000313" key="18">
    <source>
        <dbReference type="EMBL" id="PIY71784.1"/>
    </source>
</evidence>
<keyword evidence="8" id="KW-0067">ATP-binding</keyword>
<dbReference type="PANTHER" id="PTHR43445:SF3">
    <property type="entry name" value="UDP-N-ACETYLMURAMATE--L-ALANINE LIGASE"/>
    <property type="match status" value="1"/>
</dbReference>
<dbReference type="SUPFAM" id="SSF51984">
    <property type="entry name" value="MurCD N-terminal domain"/>
    <property type="match status" value="1"/>
</dbReference>
<organism evidence="18 19">
    <name type="scientific">Candidatus Roizmanbacteria bacterium CG_4_10_14_0_8_um_filter_33_9</name>
    <dbReference type="NCBI Taxonomy" id="1974826"/>
    <lineage>
        <taxon>Bacteria</taxon>
        <taxon>Candidatus Roizmaniibacteriota</taxon>
    </lineage>
</organism>
<dbReference type="Pfam" id="PF01225">
    <property type="entry name" value="Mur_ligase"/>
    <property type="match status" value="1"/>
</dbReference>
<dbReference type="GO" id="GO:0008763">
    <property type="term" value="F:UDP-N-acetylmuramate-L-alanine ligase activity"/>
    <property type="evidence" value="ECO:0007669"/>
    <property type="project" value="UniProtKB-UniRule"/>
</dbReference>
<name>A0A2M7QHI1_9BACT</name>
<accession>A0A2M7QHI1</accession>
<dbReference type="GO" id="GO:0005737">
    <property type="term" value="C:cytoplasm"/>
    <property type="evidence" value="ECO:0007669"/>
    <property type="project" value="UniProtKB-SubCell"/>
</dbReference>
<evidence type="ECO:0000256" key="9">
    <source>
        <dbReference type="ARBA" id="ARBA00022960"/>
    </source>
</evidence>
<keyword evidence="7" id="KW-0547">Nucleotide-binding</keyword>
<dbReference type="GO" id="GO:0051301">
    <property type="term" value="P:cell division"/>
    <property type="evidence" value="ECO:0007669"/>
    <property type="project" value="UniProtKB-KW"/>
</dbReference>
<dbReference type="GO" id="GO:0008360">
    <property type="term" value="P:regulation of cell shape"/>
    <property type="evidence" value="ECO:0007669"/>
    <property type="project" value="UniProtKB-KW"/>
</dbReference>
<dbReference type="InterPro" id="IPR004101">
    <property type="entry name" value="Mur_ligase_C"/>
</dbReference>
<keyword evidence="4" id="KW-0963">Cytoplasm</keyword>
<keyword evidence="10" id="KW-0573">Peptidoglycan synthesis</keyword>
<dbReference type="InterPro" id="IPR013221">
    <property type="entry name" value="Mur_ligase_cen"/>
</dbReference>
<reference evidence="19" key="1">
    <citation type="submission" date="2017-09" db="EMBL/GenBank/DDBJ databases">
        <title>Depth-based differentiation of microbial function through sediment-hosted aquifers and enrichment of novel symbionts in the deep terrestrial subsurface.</title>
        <authorList>
            <person name="Probst A.J."/>
            <person name="Ladd B."/>
            <person name="Jarett J.K."/>
            <person name="Geller-Mcgrath D.E."/>
            <person name="Sieber C.M.K."/>
            <person name="Emerson J.B."/>
            <person name="Anantharaman K."/>
            <person name="Thomas B.C."/>
            <person name="Malmstrom R."/>
            <person name="Stieglmeier M."/>
            <person name="Klingl A."/>
            <person name="Woyke T."/>
            <person name="Ryan C.M."/>
            <person name="Banfield J.F."/>
        </authorList>
    </citation>
    <scope>NUCLEOTIDE SEQUENCE [LARGE SCALE GENOMIC DNA]</scope>
</reference>
<evidence type="ECO:0000256" key="13">
    <source>
        <dbReference type="ARBA" id="ARBA00047833"/>
    </source>
</evidence>
<feature type="domain" description="Mur ligase C-terminal" evidence="16">
    <location>
        <begin position="323"/>
        <end position="456"/>
    </location>
</feature>
<evidence type="ECO:0000259" key="16">
    <source>
        <dbReference type="Pfam" id="PF02875"/>
    </source>
</evidence>
<dbReference type="Pfam" id="PF02875">
    <property type="entry name" value="Mur_ligase_C"/>
    <property type="match status" value="1"/>
</dbReference>
<evidence type="ECO:0000256" key="3">
    <source>
        <dbReference type="ARBA" id="ARBA00012211"/>
    </source>
</evidence>
<gene>
    <name evidence="18" type="primary">murC</name>
    <name evidence="18" type="ORF">COY87_04340</name>
</gene>
<evidence type="ECO:0000256" key="6">
    <source>
        <dbReference type="ARBA" id="ARBA00022618"/>
    </source>
</evidence>
<dbReference type="InterPro" id="IPR000713">
    <property type="entry name" value="Mur_ligase_N"/>
</dbReference>
<dbReference type="Gene3D" id="3.40.1190.10">
    <property type="entry name" value="Mur-like, catalytic domain"/>
    <property type="match status" value="1"/>
</dbReference>
<comment type="pathway">
    <text evidence="2">Cell wall biogenesis; peptidoglycan biosynthesis.</text>
</comment>
<dbReference type="UniPathway" id="UPA00219"/>
<feature type="domain" description="Mur ligase N-terminal catalytic" evidence="15">
    <location>
        <begin position="10"/>
        <end position="108"/>
    </location>
</feature>
<evidence type="ECO:0000313" key="19">
    <source>
        <dbReference type="Proteomes" id="UP000229401"/>
    </source>
</evidence>
<evidence type="ECO:0000256" key="2">
    <source>
        <dbReference type="ARBA" id="ARBA00004752"/>
    </source>
</evidence>
<dbReference type="NCBIfam" id="TIGR01082">
    <property type="entry name" value="murC"/>
    <property type="match status" value="1"/>
</dbReference>
<dbReference type="EMBL" id="PFLI01000146">
    <property type="protein sequence ID" value="PIY71784.1"/>
    <property type="molecule type" value="Genomic_DNA"/>
</dbReference>
<protein>
    <recommendedName>
        <fullName evidence="3 14">UDP-N-acetylmuramate--L-alanine ligase</fullName>
        <ecNumber evidence="3 14">6.3.2.8</ecNumber>
    </recommendedName>
</protein>
<dbReference type="InterPro" id="IPR005758">
    <property type="entry name" value="UDP-N-AcMur_Ala_ligase_MurC"/>
</dbReference>
<evidence type="ECO:0000256" key="7">
    <source>
        <dbReference type="ARBA" id="ARBA00022741"/>
    </source>
</evidence>
<evidence type="ECO:0000256" key="11">
    <source>
        <dbReference type="ARBA" id="ARBA00023306"/>
    </source>
</evidence>
<evidence type="ECO:0000259" key="17">
    <source>
        <dbReference type="Pfam" id="PF08245"/>
    </source>
</evidence>
<dbReference type="Pfam" id="PF08245">
    <property type="entry name" value="Mur_ligase_M"/>
    <property type="match status" value="1"/>
</dbReference>
<comment type="catalytic activity">
    <reaction evidence="13">
        <text>UDP-N-acetyl-alpha-D-muramate + L-alanine + ATP = UDP-N-acetyl-alpha-D-muramoyl-L-alanine + ADP + phosphate + H(+)</text>
        <dbReference type="Rhea" id="RHEA:23372"/>
        <dbReference type="ChEBI" id="CHEBI:15378"/>
        <dbReference type="ChEBI" id="CHEBI:30616"/>
        <dbReference type="ChEBI" id="CHEBI:43474"/>
        <dbReference type="ChEBI" id="CHEBI:57972"/>
        <dbReference type="ChEBI" id="CHEBI:70757"/>
        <dbReference type="ChEBI" id="CHEBI:83898"/>
        <dbReference type="ChEBI" id="CHEBI:456216"/>
        <dbReference type="EC" id="6.3.2.8"/>
    </reaction>
</comment>
<evidence type="ECO:0000256" key="8">
    <source>
        <dbReference type="ARBA" id="ARBA00022840"/>
    </source>
</evidence>
<dbReference type="SUPFAM" id="SSF53244">
    <property type="entry name" value="MurD-like peptide ligases, peptide-binding domain"/>
    <property type="match status" value="1"/>
</dbReference>
<dbReference type="PANTHER" id="PTHR43445">
    <property type="entry name" value="UDP-N-ACETYLMURAMATE--L-ALANINE LIGASE-RELATED"/>
    <property type="match status" value="1"/>
</dbReference>
<feature type="domain" description="Mur ligase central" evidence="17">
    <location>
        <begin position="116"/>
        <end position="300"/>
    </location>
</feature>
<dbReference type="GO" id="GO:0071555">
    <property type="term" value="P:cell wall organization"/>
    <property type="evidence" value="ECO:0007669"/>
    <property type="project" value="UniProtKB-KW"/>
</dbReference>
<evidence type="ECO:0000256" key="12">
    <source>
        <dbReference type="ARBA" id="ARBA00023316"/>
    </source>
</evidence>